<name>A0ACC0JBG2_CHOFU</name>
<keyword evidence="2" id="KW-1185">Reference proteome</keyword>
<dbReference type="EMBL" id="CM046116">
    <property type="protein sequence ID" value="KAI8421450.1"/>
    <property type="molecule type" value="Genomic_DNA"/>
</dbReference>
<protein>
    <submittedName>
        <fullName evidence="1">Uncharacterized protein</fullName>
    </submittedName>
</protein>
<evidence type="ECO:0000313" key="2">
    <source>
        <dbReference type="Proteomes" id="UP001064048"/>
    </source>
</evidence>
<organism evidence="1 2">
    <name type="scientific">Choristoneura fumiferana</name>
    <name type="common">Spruce budworm moth</name>
    <name type="synonym">Archips fumiferana</name>
    <dbReference type="NCBI Taxonomy" id="7141"/>
    <lineage>
        <taxon>Eukaryota</taxon>
        <taxon>Metazoa</taxon>
        <taxon>Ecdysozoa</taxon>
        <taxon>Arthropoda</taxon>
        <taxon>Hexapoda</taxon>
        <taxon>Insecta</taxon>
        <taxon>Pterygota</taxon>
        <taxon>Neoptera</taxon>
        <taxon>Endopterygota</taxon>
        <taxon>Lepidoptera</taxon>
        <taxon>Glossata</taxon>
        <taxon>Ditrysia</taxon>
        <taxon>Tortricoidea</taxon>
        <taxon>Tortricidae</taxon>
        <taxon>Tortricinae</taxon>
        <taxon>Choristoneura</taxon>
    </lineage>
</organism>
<comment type="caution">
    <text evidence="1">The sequence shown here is derived from an EMBL/GenBank/DDBJ whole genome shotgun (WGS) entry which is preliminary data.</text>
</comment>
<proteinExistence type="predicted"/>
<gene>
    <name evidence="1" type="ORF">MSG28_009506</name>
</gene>
<sequence length="212" mass="22400">MGAKKEVLEVVTGWKAVELVLKCFFIVLGDAPDTVNLWGPTWCHAVKRLADSGHHVVTLDLRGTGASEGGSRSDLTPPRAVEELATVMAALGVTDDDPAIVIGFGIGGMLACAAQLVSSARYCGAATLRLVAAPHAADPQLPGILLEFLQPLTTPDAADRQLPEMLLDFLQPKEKLVDEKEVSPKAGLMGRVFGAVRSGRELTARLVLPTQA</sequence>
<reference evidence="1 2" key="1">
    <citation type="journal article" date="2022" name="Genome Biol. Evol.">
        <title>The Spruce Budworm Genome: Reconstructing the Evolutionary History of Antifreeze Proteins.</title>
        <authorList>
            <person name="Beliveau C."/>
            <person name="Gagne P."/>
            <person name="Picq S."/>
            <person name="Vernygora O."/>
            <person name="Keeling C.I."/>
            <person name="Pinkney K."/>
            <person name="Doucet D."/>
            <person name="Wen F."/>
            <person name="Johnston J.S."/>
            <person name="Maaroufi H."/>
            <person name="Boyle B."/>
            <person name="Laroche J."/>
            <person name="Dewar K."/>
            <person name="Juretic N."/>
            <person name="Blackburn G."/>
            <person name="Nisole A."/>
            <person name="Brunet B."/>
            <person name="Brandao M."/>
            <person name="Lumley L."/>
            <person name="Duan J."/>
            <person name="Quan G."/>
            <person name="Lucarotti C.J."/>
            <person name="Roe A.D."/>
            <person name="Sperling F.A.H."/>
            <person name="Levesque R.C."/>
            <person name="Cusson M."/>
        </authorList>
    </citation>
    <scope>NUCLEOTIDE SEQUENCE [LARGE SCALE GENOMIC DNA]</scope>
    <source>
        <strain evidence="1">Glfc:IPQL:Cfum</strain>
    </source>
</reference>
<evidence type="ECO:0000313" key="1">
    <source>
        <dbReference type="EMBL" id="KAI8421450.1"/>
    </source>
</evidence>
<dbReference type="Proteomes" id="UP001064048">
    <property type="component" value="Chromosome 16"/>
</dbReference>
<accession>A0ACC0JBG2</accession>